<proteinExistence type="predicted"/>
<reference evidence="1" key="1">
    <citation type="submission" date="2018-01" db="EMBL/GenBank/DDBJ databases">
        <title>An insight into the sialome of Amazonian anophelines.</title>
        <authorList>
            <person name="Ribeiro J.M."/>
            <person name="Scarpassa V."/>
            <person name="Calvo E."/>
        </authorList>
    </citation>
    <scope>NUCLEOTIDE SEQUENCE</scope>
    <source>
        <tissue evidence="1">Salivary glands</tissue>
    </source>
</reference>
<protein>
    <submittedName>
        <fullName evidence="1">Putative secreted peptide</fullName>
    </submittedName>
</protein>
<dbReference type="AlphaFoldDB" id="A0A2M3ZRE9"/>
<evidence type="ECO:0000313" key="1">
    <source>
        <dbReference type="EMBL" id="MBW31109.1"/>
    </source>
</evidence>
<sequence length="72" mass="7467">MMRTGTFCFVSSCTRFTSSCPVPAFLASTLKCVAAFGFTPGSSHGPKNCTFEASSGVETFTRNGDCGTATPP</sequence>
<accession>A0A2M3ZRE9</accession>
<dbReference type="EMBL" id="GGFM01010358">
    <property type="protein sequence ID" value="MBW31109.1"/>
    <property type="molecule type" value="Transcribed_RNA"/>
</dbReference>
<organism evidence="1">
    <name type="scientific">Anopheles braziliensis</name>
    <dbReference type="NCBI Taxonomy" id="58242"/>
    <lineage>
        <taxon>Eukaryota</taxon>
        <taxon>Metazoa</taxon>
        <taxon>Ecdysozoa</taxon>
        <taxon>Arthropoda</taxon>
        <taxon>Hexapoda</taxon>
        <taxon>Insecta</taxon>
        <taxon>Pterygota</taxon>
        <taxon>Neoptera</taxon>
        <taxon>Endopterygota</taxon>
        <taxon>Diptera</taxon>
        <taxon>Nematocera</taxon>
        <taxon>Culicoidea</taxon>
        <taxon>Culicidae</taxon>
        <taxon>Anophelinae</taxon>
        <taxon>Anopheles</taxon>
    </lineage>
</organism>
<name>A0A2M3ZRE9_9DIPT</name>